<feature type="transmembrane region" description="Helical" evidence="1">
    <location>
        <begin position="48"/>
        <end position="67"/>
    </location>
</feature>
<dbReference type="AlphaFoldDB" id="A0A556QS53"/>
<keyword evidence="3" id="KW-1185">Reference proteome</keyword>
<comment type="caution">
    <text evidence="2">The sequence shown here is derived from an EMBL/GenBank/DDBJ whole genome shotgun (WGS) entry which is preliminary data.</text>
</comment>
<dbReference type="EMBL" id="VMBG01000001">
    <property type="protein sequence ID" value="TSJ79475.1"/>
    <property type="molecule type" value="Genomic_DNA"/>
</dbReference>
<organism evidence="2 3">
    <name type="scientific">Rariglobus hedericola</name>
    <dbReference type="NCBI Taxonomy" id="2597822"/>
    <lineage>
        <taxon>Bacteria</taxon>
        <taxon>Pseudomonadati</taxon>
        <taxon>Verrucomicrobiota</taxon>
        <taxon>Opitutia</taxon>
        <taxon>Opitutales</taxon>
        <taxon>Opitutaceae</taxon>
        <taxon>Rariglobus</taxon>
    </lineage>
</organism>
<accession>A0A556QS53</accession>
<keyword evidence="1" id="KW-1133">Transmembrane helix</keyword>
<dbReference type="RefSeq" id="WP_144230016.1">
    <property type="nucleotide sequence ID" value="NZ_CBCRVV010000030.1"/>
</dbReference>
<proteinExistence type="predicted"/>
<dbReference type="Proteomes" id="UP000315648">
    <property type="component" value="Unassembled WGS sequence"/>
</dbReference>
<evidence type="ECO:0000256" key="1">
    <source>
        <dbReference type="SAM" id="Phobius"/>
    </source>
</evidence>
<evidence type="ECO:0000313" key="2">
    <source>
        <dbReference type="EMBL" id="TSJ79475.1"/>
    </source>
</evidence>
<evidence type="ECO:0000313" key="3">
    <source>
        <dbReference type="Proteomes" id="UP000315648"/>
    </source>
</evidence>
<dbReference type="OrthoDB" id="196467at2"/>
<protein>
    <submittedName>
        <fullName evidence="2">Uncharacterized protein</fullName>
    </submittedName>
</protein>
<keyword evidence="1" id="KW-0812">Transmembrane</keyword>
<feature type="transmembrane region" description="Helical" evidence="1">
    <location>
        <begin position="97"/>
        <end position="121"/>
    </location>
</feature>
<gene>
    <name evidence="2" type="ORF">FPL22_09360</name>
</gene>
<name>A0A556QS53_9BACT</name>
<sequence length="124" mass="14015">MDIPLLMYLAPFCLLFEGWQLVIAERHIGLKQIEQGVDPRSRGPGELLSFAWGMGIVCYWVWMILMLIPKDGRAQVVCMLIVSLLGYSLRRNSGLKWILVILTVEGAIRIGMIVSLISGIWRSL</sequence>
<keyword evidence="1" id="KW-0472">Membrane</keyword>
<reference evidence="2 3" key="1">
    <citation type="submission" date="2019-07" db="EMBL/GenBank/DDBJ databases">
        <title>Description of 53C-WASEF.</title>
        <authorList>
            <person name="Pitt A."/>
            <person name="Hahn M.W."/>
        </authorList>
    </citation>
    <scope>NUCLEOTIDE SEQUENCE [LARGE SCALE GENOMIC DNA]</scope>
    <source>
        <strain evidence="2 3">53C-WASEF</strain>
    </source>
</reference>